<dbReference type="Proteomes" id="UP000265520">
    <property type="component" value="Unassembled WGS sequence"/>
</dbReference>
<dbReference type="InterPro" id="IPR051897">
    <property type="entry name" value="PG-associated_BURP"/>
</dbReference>
<evidence type="ECO:0000256" key="1">
    <source>
        <dbReference type="ARBA" id="ARBA00004191"/>
    </source>
</evidence>
<accession>A0A392M5V5</accession>
<proteinExistence type="predicted"/>
<feature type="domain" description="BURP" evidence="7">
    <location>
        <begin position="123"/>
        <end position="309"/>
    </location>
</feature>
<dbReference type="AlphaFoldDB" id="A0A392M5V5"/>
<keyword evidence="5" id="KW-0732">Signal</keyword>
<dbReference type="PROSITE" id="PS51277">
    <property type="entry name" value="BURP"/>
    <property type="match status" value="1"/>
</dbReference>
<evidence type="ECO:0000313" key="9">
    <source>
        <dbReference type="Proteomes" id="UP000265520"/>
    </source>
</evidence>
<evidence type="ECO:0000256" key="3">
    <source>
        <dbReference type="ARBA" id="ARBA00022512"/>
    </source>
</evidence>
<dbReference type="PANTHER" id="PTHR31458:SF13">
    <property type="entry name" value="POLYGALACTURONASE NON-CATALYTIC PROTEIN"/>
    <property type="match status" value="1"/>
</dbReference>
<dbReference type="SMART" id="SM01045">
    <property type="entry name" value="BURP"/>
    <property type="match status" value="1"/>
</dbReference>
<name>A0A392M5V5_9FABA</name>
<comment type="subcellular location">
    <subcellularLocation>
        <location evidence="1">Secreted</location>
        <location evidence="1">Cell wall</location>
    </subcellularLocation>
    <subcellularLocation>
        <location evidence="2">Secreted</location>
        <location evidence="2">Extracellular space</location>
        <location evidence="2">Apoplast</location>
    </subcellularLocation>
</comment>
<reference evidence="8 9" key="1">
    <citation type="journal article" date="2018" name="Front. Plant Sci.">
        <title>Red Clover (Trifolium pratense) and Zigzag Clover (T. medium) - A Picture of Genomic Similarities and Differences.</title>
        <authorList>
            <person name="Dluhosova J."/>
            <person name="Istvanek J."/>
            <person name="Nedelnik J."/>
            <person name="Repkova J."/>
        </authorList>
    </citation>
    <scope>NUCLEOTIDE SEQUENCE [LARGE SCALE GENOMIC DNA]</scope>
    <source>
        <strain evidence="9">cv. 10/8</strain>
        <tissue evidence="8">Leaf</tissue>
    </source>
</reference>
<keyword evidence="3" id="KW-0964">Secreted</keyword>
<dbReference type="PANTHER" id="PTHR31458">
    <property type="entry name" value="POLYGALACTURONASE 1 BETA-LIKE PROTEIN 2"/>
    <property type="match status" value="1"/>
</dbReference>
<protein>
    <submittedName>
        <fullName evidence="8">Polygalacturonase non-catalytic subunit AroGP2-like</fullName>
    </submittedName>
</protein>
<keyword evidence="9" id="KW-1185">Reference proteome</keyword>
<dbReference type="EMBL" id="LXQA010003218">
    <property type="protein sequence ID" value="MCH82108.1"/>
    <property type="molecule type" value="Genomic_DNA"/>
</dbReference>
<feature type="non-terminal residue" evidence="8">
    <location>
        <position position="1"/>
    </location>
</feature>
<dbReference type="GO" id="GO:0048046">
    <property type="term" value="C:apoplast"/>
    <property type="evidence" value="ECO:0007669"/>
    <property type="project" value="UniProtKB-SubCell"/>
</dbReference>
<keyword evidence="3" id="KW-0134">Cell wall</keyword>
<organism evidence="8 9">
    <name type="scientific">Trifolium medium</name>
    <dbReference type="NCBI Taxonomy" id="97028"/>
    <lineage>
        <taxon>Eukaryota</taxon>
        <taxon>Viridiplantae</taxon>
        <taxon>Streptophyta</taxon>
        <taxon>Embryophyta</taxon>
        <taxon>Tracheophyta</taxon>
        <taxon>Spermatophyta</taxon>
        <taxon>Magnoliopsida</taxon>
        <taxon>eudicotyledons</taxon>
        <taxon>Gunneridae</taxon>
        <taxon>Pentapetalae</taxon>
        <taxon>rosids</taxon>
        <taxon>fabids</taxon>
        <taxon>Fabales</taxon>
        <taxon>Fabaceae</taxon>
        <taxon>Papilionoideae</taxon>
        <taxon>50 kb inversion clade</taxon>
        <taxon>NPAAA clade</taxon>
        <taxon>Hologalegina</taxon>
        <taxon>IRL clade</taxon>
        <taxon>Trifolieae</taxon>
        <taxon>Trifolium</taxon>
    </lineage>
</organism>
<gene>
    <name evidence="8" type="ORF">A2U01_0002905</name>
</gene>
<evidence type="ECO:0000259" key="7">
    <source>
        <dbReference type="PROSITE" id="PS51277"/>
    </source>
</evidence>
<evidence type="ECO:0000256" key="2">
    <source>
        <dbReference type="ARBA" id="ARBA00004271"/>
    </source>
</evidence>
<comment type="caution">
    <text evidence="8">The sequence shown here is derived from an EMBL/GenBank/DDBJ whole genome shotgun (WGS) entry which is preliminary data.</text>
</comment>
<keyword evidence="6" id="KW-0325">Glycoprotein</keyword>
<evidence type="ECO:0000256" key="5">
    <source>
        <dbReference type="ARBA" id="ARBA00022729"/>
    </source>
</evidence>
<sequence length="309" mass="35329">CYDFYDMVVQVALAAAGEVVPEYHTEKDLIQKYWKKHIKNNFSPPTFLMNQASPLTLADSKKYQELVAGGNLQSVISDFCSDAGLFCNVGHFLGDAFFYHQFSKEKYDVLEHETLEVPFPGIFFRERQIKEGTIMMMGDIQDMTLKRYFLPRSLASKLPFSSSKMGEMKKMWNKVFDEKTLDKMIKYSTYECQRKAARDETKLCANSIEDIIDFSKSLLGPNITVRTTENGNGAMENILLGHIKAINGGNVSRSLTCHAYLFPYMMYYCHSVPAVRIYDVEILDIKNKTKINQAIIFPKSNLFPKSSPL</sequence>
<evidence type="ECO:0000313" key="8">
    <source>
        <dbReference type="EMBL" id="MCH82108.1"/>
    </source>
</evidence>
<dbReference type="InterPro" id="IPR004873">
    <property type="entry name" value="BURP_dom"/>
</dbReference>
<evidence type="ECO:0000256" key="6">
    <source>
        <dbReference type="ARBA" id="ARBA00023180"/>
    </source>
</evidence>
<keyword evidence="4" id="KW-0052">Apoplast</keyword>
<dbReference type="Pfam" id="PF03181">
    <property type="entry name" value="BURP"/>
    <property type="match status" value="1"/>
</dbReference>
<evidence type="ECO:0000256" key="4">
    <source>
        <dbReference type="ARBA" id="ARBA00022523"/>
    </source>
</evidence>